<accession>A0A2G9RJ55</accession>
<gene>
    <name evidence="1" type="ORF">AB205_0157270</name>
</gene>
<dbReference type="Proteomes" id="UP000228934">
    <property type="component" value="Unassembled WGS sequence"/>
</dbReference>
<name>A0A2G9RJ55_AQUCT</name>
<organism evidence="1 2">
    <name type="scientific">Aquarana catesbeiana</name>
    <name type="common">American bullfrog</name>
    <name type="synonym">Rana catesbeiana</name>
    <dbReference type="NCBI Taxonomy" id="8400"/>
    <lineage>
        <taxon>Eukaryota</taxon>
        <taxon>Metazoa</taxon>
        <taxon>Chordata</taxon>
        <taxon>Craniata</taxon>
        <taxon>Vertebrata</taxon>
        <taxon>Euteleostomi</taxon>
        <taxon>Amphibia</taxon>
        <taxon>Batrachia</taxon>
        <taxon>Anura</taxon>
        <taxon>Neobatrachia</taxon>
        <taxon>Ranoidea</taxon>
        <taxon>Ranidae</taxon>
        <taxon>Aquarana</taxon>
    </lineage>
</organism>
<dbReference type="EMBL" id="KV940098">
    <property type="protein sequence ID" value="PIO27930.1"/>
    <property type="molecule type" value="Genomic_DNA"/>
</dbReference>
<evidence type="ECO:0008006" key="3">
    <source>
        <dbReference type="Google" id="ProtNLM"/>
    </source>
</evidence>
<dbReference type="AlphaFoldDB" id="A0A2G9RJ55"/>
<sequence>MQAEFHECAMYIKLTRMCGTYIFCMEERGTEVVSIGNEEKMNSKFKDPEFMSQFIDKYREMRNLWEVKHCA</sequence>
<reference evidence="2" key="1">
    <citation type="journal article" date="2017" name="Nat. Commun.">
        <title>The North American bullfrog draft genome provides insight into hormonal regulation of long noncoding RNA.</title>
        <authorList>
            <person name="Hammond S.A."/>
            <person name="Warren R.L."/>
            <person name="Vandervalk B.P."/>
            <person name="Kucuk E."/>
            <person name="Khan H."/>
            <person name="Gibb E.A."/>
            <person name="Pandoh P."/>
            <person name="Kirk H."/>
            <person name="Zhao Y."/>
            <person name="Jones M."/>
            <person name="Mungall A.J."/>
            <person name="Coope R."/>
            <person name="Pleasance S."/>
            <person name="Moore R.A."/>
            <person name="Holt R.A."/>
            <person name="Round J.M."/>
            <person name="Ohora S."/>
            <person name="Walle B.V."/>
            <person name="Veldhoen N."/>
            <person name="Helbing C.C."/>
            <person name="Birol I."/>
        </authorList>
    </citation>
    <scope>NUCLEOTIDE SEQUENCE [LARGE SCALE GENOMIC DNA]</scope>
</reference>
<evidence type="ECO:0000313" key="1">
    <source>
        <dbReference type="EMBL" id="PIO27930.1"/>
    </source>
</evidence>
<protein>
    <recommendedName>
        <fullName evidence="3">MADF domain-containing protein</fullName>
    </recommendedName>
</protein>
<keyword evidence="2" id="KW-1185">Reference proteome</keyword>
<proteinExistence type="predicted"/>
<evidence type="ECO:0000313" key="2">
    <source>
        <dbReference type="Proteomes" id="UP000228934"/>
    </source>
</evidence>